<dbReference type="HOGENOM" id="CLU_2916991_0_0_0"/>
<dbReference type="Proteomes" id="UP000007382">
    <property type="component" value="Chromosome"/>
</dbReference>
<dbReference type="PATRIC" id="fig|1162668.3.peg.734"/>
<evidence type="ECO:0000313" key="1">
    <source>
        <dbReference type="EMBL" id="BAM06344.1"/>
    </source>
</evidence>
<protein>
    <submittedName>
        <fullName evidence="1">Uncharacterized protein</fullName>
    </submittedName>
</protein>
<name>I0IM45_LEPFC</name>
<proteinExistence type="predicted"/>
<evidence type="ECO:0000313" key="2">
    <source>
        <dbReference type="Proteomes" id="UP000007382"/>
    </source>
</evidence>
<gene>
    <name evidence="1" type="ordered locus">LFE_0628</name>
</gene>
<accession>I0IM45</accession>
<dbReference type="EMBL" id="AP012342">
    <property type="protein sequence ID" value="BAM06344.1"/>
    <property type="molecule type" value="Genomic_DNA"/>
</dbReference>
<reference evidence="2" key="2">
    <citation type="submission" date="2012-03" db="EMBL/GenBank/DDBJ databases">
        <title>The complete genome sequence of the pioneer microbe on fresh volcanic deposit, Leptospirillum ferrooxidans strain C2-3.</title>
        <authorList>
            <person name="Fujimura R."/>
            <person name="Sato Y."/>
            <person name="Nishizawa T."/>
            <person name="Nanba K."/>
            <person name="Oshima K."/>
            <person name="Hattori M."/>
            <person name="Kamijo T."/>
            <person name="Ohta H."/>
        </authorList>
    </citation>
    <scope>NUCLEOTIDE SEQUENCE [LARGE SCALE GENOMIC DNA]</scope>
    <source>
        <strain evidence="2">C2-3</strain>
    </source>
</reference>
<dbReference type="KEGG" id="lfc:LFE_0628"/>
<sequence length="61" mass="6719">MRNAHLLIIVKRDSTEKVDFVSMAGVGGPREDRTPNPLIKSQDCIAINTCFLTTYPVSAKV</sequence>
<organism evidence="1 2">
    <name type="scientific">Leptospirillum ferrooxidans (strain C2-3)</name>
    <dbReference type="NCBI Taxonomy" id="1162668"/>
    <lineage>
        <taxon>Bacteria</taxon>
        <taxon>Pseudomonadati</taxon>
        <taxon>Nitrospirota</taxon>
        <taxon>Nitrospiria</taxon>
        <taxon>Nitrospirales</taxon>
        <taxon>Nitrospiraceae</taxon>
        <taxon>Leptospirillum</taxon>
    </lineage>
</organism>
<keyword evidence="2" id="KW-1185">Reference proteome</keyword>
<dbReference type="AlphaFoldDB" id="I0IM45"/>
<reference evidence="1 2" key="1">
    <citation type="journal article" date="2012" name="J. Bacteriol.">
        <title>Complete Genome Sequence of Leptospirillum ferrooxidans Strain C2-3, Isolated from a Fresh Volcanic Ash Deposit on the Island of Miyake, Japan.</title>
        <authorList>
            <person name="Fujimura R."/>
            <person name="Sato Y."/>
            <person name="Nishizawa T."/>
            <person name="Oshima K."/>
            <person name="Kim S.-W."/>
            <person name="Hattori M."/>
            <person name="Kamijo T."/>
            <person name="Ohta H."/>
        </authorList>
    </citation>
    <scope>NUCLEOTIDE SEQUENCE [LARGE SCALE GENOMIC DNA]</scope>
    <source>
        <strain evidence="1 2">C2-3</strain>
    </source>
</reference>